<comment type="similarity">
    <text evidence="1">Belongs to the Niban family.</text>
</comment>
<evidence type="ECO:0000256" key="1">
    <source>
        <dbReference type="ARBA" id="ARBA00010251"/>
    </source>
</evidence>
<feature type="domain" description="Niban 1/2/3" evidence="3">
    <location>
        <begin position="418"/>
        <end position="482"/>
    </location>
</feature>
<name>A0AAW0QBY5_9GOBI</name>
<protein>
    <recommendedName>
        <fullName evidence="3">Niban 1/2/3 domain-containing protein</fullName>
    </recommendedName>
</protein>
<feature type="region of interest" description="Disordered" evidence="2">
    <location>
        <begin position="1"/>
        <end position="40"/>
    </location>
</feature>
<reference evidence="5" key="1">
    <citation type="submission" date="2024-04" db="EMBL/GenBank/DDBJ databases">
        <title>Salinicola lusitanus LLJ914,a marine bacterium isolated from the Okinawa Trough.</title>
        <authorList>
            <person name="Li J."/>
        </authorList>
    </citation>
    <scope>NUCLEOTIDE SEQUENCE [LARGE SCALE GENOMIC DNA]</scope>
</reference>
<feature type="domain" description="Niban 1/2/3" evidence="3">
    <location>
        <begin position="370"/>
        <end position="411"/>
    </location>
</feature>
<dbReference type="Pfam" id="PF26089">
    <property type="entry name" value="PH_Niban2"/>
    <property type="match status" value="1"/>
</dbReference>
<evidence type="ECO:0000313" key="4">
    <source>
        <dbReference type="EMBL" id="KAK7945370.1"/>
    </source>
</evidence>
<proteinExistence type="inferred from homology"/>
<evidence type="ECO:0000256" key="2">
    <source>
        <dbReference type="SAM" id="MobiDB-lite"/>
    </source>
</evidence>
<comment type="caution">
    <text evidence="4">The sequence shown here is derived from an EMBL/GenBank/DDBJ whole genome shotgun (WGS) entry which is preliminary data.</text>
</comment>
<dbReference type="PANTHER" id="PTHR14392:SF3">
    <property type="entry name" value="PROTEIN NIBAN 1"/>
    <property type="match status" value="1"/>
</dbReference>
<feature type="region of interest" description="Disordered" evidence="2">
    <location>
        <begin position="559"/>
        <end position="607"/>
    </location>
</feature>
<evidence type="ECO:0000313" key="5">
    <source>
        <dbReference type="Proteomes" id="UP001460270"/>
    </source>
</evidence>
<organism evidence="4 5">
    <name type="scientific">Mugilogobius chulae</name>
    <name type="common">yellowstripe goby</name>
    <dbReference type="NCBI Taxonomy" id="88201"/>
    <lineage>
        <taxon>Eukaryota</taxon>
        <taxon>Metazoa</taxon>
        <taxon>Chordata</taxon>
        <taxon>Craniata</taxon>
        <taxon>Vertebrata</taxon>
        <taxon>Euteleostomi</taxon>
        <taxon>Actinopterygii</taxon>
        <taxon>Neopterygii</taxon>
        <taxon>Teleostei</taxon>
        <taxon>Neoteleostei</taxon>
        <taxon>Acanthomorphata</taxon>
        <taxon>Gobiaria</taxon>
        <taxon>Gobiiformes</taxon>
        <taxon>Gobioidei</taxon>
        <taxon>Gobiidae</taxon>
        <taxon>Gobionellinae</taxon>
        <taxon>Mugilogobius</taxon>
    </lineage>
</organism>
<dbReference type="InterPro" id="IPR026088">
    <property type="entry name" value="Niban-like"/>
</dbReference>
<dbReference type="Proteomes" id="UP001460270">
    <property type="component" value="Unassembled WGS sequence"/>
</dbReference>
<feature type="compositionally biased region" description="Low complexity" evidence="2">
    <location>
        <begin position="29"/>
        <end position="38"/>
    </location>
</feature>
<accession>A0AAW0QBY5</accession>
<feature type="compositionally biased region" description="Basic and acidic residues" evidence="2">
    <location>
        <begin position="592"/>
        <end position="607"/>
    </location>
</feature>
<evidence type="ECO:0000259" key="3">
    <source>
        <dbReference type="Pfam" id="PF26086"/>
    </source>
</evidence>
<dbReference type="InterPro" id="IPR059060">
    <property type="entry name" value="Niban_1/2/3_dom"/>
</dbReference>
<sequence length="607" mass="68127">MRSGTEVGPTPRQSGTGSPPLPVYAHLTSSSMGASSSGLLDEARSSHVRGLVDDSFQSFSVFYRQQYPAAYFGHLQQEVEPKKQERGLLLTQRPRSEPEVVVFEAKAKFSTCDDSSRKSKDKYVVIKKNYNVEIHESQETFLRGSAAKLLLQPVGGAALISEEEAQTLLDQACSGVLNGLKEEPSAVSVPPEGFAVHLHLPHTGLYCFLFQNESEQHHFLSALQSCIRHHSLDPWSDASYESQAFLQALRLYRQDKGHYECWEILLGSEEQVLASQFMEEVSPWLQSQLQNKVKGKRTERIRLWLATVHAAYSVVLEQLKPGLEALRTECRESASANQGPVRSNLDQITASQSFLLDKIRGCVREEAERVCSDFISPYMPSVLDALTENIGSALQEMRQTLQSQIDRALAERGEGSQVTKKLLDSAVYTFELFLRTSARLQADQFSVKTDRAKERVLKQLDYDSRLVQKRLYEEALLQITLPTLAQRVDSSWKNELQQFEQYIFSDFSSFILVQNVYQDVLRNILSQEIQKVLQEAMSKTSSNLLLDTSDLALSQYSLLGQTPTPSTPSSPALPARQDPQTVPECPPTSDKNPNEDCKKDLNHLSSL</sequence>
<dbReference type="Pfam" id="PF26086">
    <property type="entry name" value="Niban2"/>
    <property type="match status" value="2"/>
</dbReference>
<gene>
    <name evidence="4" type="ORF">WMY93_001098</name>
</gene>
<dbReference type="EMBL" id="JBBPFD010000001">
    <property type="protein sequence ID" value="KAK7945370.1"/>
    <property type="molecule type" value="Genomic_DNA"/>
</dbReference>
<keyword evidence="5" id="KW-1185">Reference proteome</keyword>
<dbReference type="AlphaFoldDB" id="A0AAW0QBY5"/>
<dbReference type="PANTHER" id="PTHR14392">
    <property type="entry name" value="NIBAN FAMILY MEMBER"/>
    <property type="match status" value="1"/>
</dbReference>